<dbReference type="RefSeq" id="WP_116679657.1">
    <property type="nucleotide sequence ID" value="NZ_JBGYVJ010000001.1"/>
</dbReference>
<dbReference type="Proteomes" id="UP000245462">
    <property type="component" value="Unassembled WGS sequence"/>
</dbReference>
<dbReference type="InterPro" id="IPR000415">
    <property type="entry name" value="Nitroreductase-like"/>
</dbReference>
<evidence type="ECO:0000256" key="1">
    <source>
        <dbReference type="ARBA" id="ARBA00001917"/>
    </source>
</evidence>
<dbReference type="Pfam" id="PF00881">
    <property type="entry name" value="Nitroreductase"/>
    <property type="match status" value="2"/>
</dbReference>
<evidence type="ECO:0000256" key="4">
    <source>
        <dbReference type="ARBA" id="ARBA00022643"/>
    </source>
</evidence>
<feature type="domain" description="Nitroreductase" evidence="6">
    <location>
        <begin position="16"/>
        <end position="69"/>
    </location>
</feature>
<gene>
    <name evidence="7" type="ORF">C7382_11219</name>
</gene>
<protein>
    <submittedName>
        <fullName evidence="7">Nitroreductase</fullName>
    </submittedName>
</protein>
<sequence length="179" mass="20494">MTHLPQDFRLIEDFYRTRRSVRKFIDRPVEEEKLMAILEAGRIAPSAHNYQPWHFLVVRDEEARKRLAPCSQQPWFPGAPTYIIVLGDHDRAWKRGAGDSVDIDTSIAMTYMMLEAHSLGLGATWVCAFDQALCSEIFEIPAHMTPISILAFGYGDPTVPPRETFNRKALEEIVSFEKL</sequence>
<dbReference type="AlphaFoldDB" id="A0A2U1F940"/>
<accession>A0A2U1F940</accession>
<keyword evidence="4" id="KW-0288">FMN</keyword>
<dbReference type="GO" id="GO:0016491">
    <property type="term" value="F:oxidoreductase activity"/>
    <property type="evidence" value="ECO:0007669"/>
    <property type="project" value="UniProtKB-KW"/>
</dbReference>
<dbReference type="InterPro" id="IPR029479">
    <property type="entry name" value="Nitroreductase"/>
</dbReference>
<evidence type="ECO:0000259" key="6">
    <source>
        <dbReference type="Pfam" id="PF00881"/>
    </source>
</evidence>
<dbReference type="EMBL" id="QEKY01000012">
    <property type="protein sequence ID" value="PVZ08678.1"/>
    <property type="molecule type" value="Genomic_DNA"/>
</dbReference>
<comment type="similarity">
    <text evidence="2">Belongs to the nitroreductase family.</text>
</comment>
<organism evidence="7 8">
    <name type="scientific">Porphyromonas loveana</name>
    <dbReference type="NCBI Taxonomy" id="1884669"/>
    <lineage>
        <taxon>Bacteria</taxon>
        <taxon>Pseudomonadati</taxon>
        <taxon>Bacteroidota</taxon>
        <taxon>Bacteroidia</taxon>
        <taxon>Bacteroidales</taxon>
        <taxon>Porphyromonadaceae</taxon>
        <taxon>Porphyromonas</taxon>
    </lineage>
</organism>
<keyword evidence="8" id="KW-1185">Reference proteome</keyword>
<dbReference type="GeneID" id="94551119"/>
<dbReference type="PANTHER" id="PTHR43673:SF2">
    <property type="entry name" value="NITROREDUCTASE"/>
    <property type="match status" value="1"/>
</dbReference>
<keyword evidence="3" id="KW-0285">Flavoprotein</keyword>
<comment type="cofactor">
    <cofactor evidence="1">
        <name>FMN</name>
        <dbReference type="ChEBI" id="CHEBI:58210"/>
    </cofactor>
</comment>
<dbReference type="PANTHER" id="PTHR43673">
    <property type="entry name" value="NAD(P)H NITROREDUCTASE YDGI-RELATED"/>
    <property type="match status" value="1"/>
</dbReference>
<feature type="domain" description="Nitroreductase" evidence="6">
    <location>
        <begin position="72"/>
        <end position="154"/>
    </location>
</feature>
<dbReference type="CDD" id="cd20609">
    <property type="entry name" value="nitroreductase"/>
    <property type="match status" value="1"/>
</dbReference>
<dbReference type="OrthoDB" id="9812105at2"/>
<proteinExistence type="inferred from homology"/>
<comment type="caution">
    <text evidence="7">The sequence shown here is derived from an EMBL/GenBank/DDBJ whole genome shotgun (WGS) entry which is preliminary data.</text>
</comment>
<dbReference type="Gene3D" id="3.40.109.10">
    <property type="entry name" value="NADH Oxidase"/>
    <property type="match status" value="1"/>
</dbReference>
<evidence type="ECO:0000313" key="8">
    <source>
        <dbReference type="Proteomes" id="UP000245462"/>
    </source>
</evidence>
<evidence type="ECO:0000256" key="5">
    <source>
        <dbReference type="ARBA" id="ARBA00023002"/>
    </source>
</evidence>
<keyword evidence="5" id="KW-0560">Oxidoreductase</keyword>
<evidence type="ECO:0000313" key="7">
    <source>
        <dbReference type="EMBL" id="PVZ08678.1"/>
    </source>
</evidence>
<evidence type="ECO:0000256" key="2">
    <source>
        <dbReference type="ARBA" id="ARBA00007118"/>
    </source>
</evidence>
<reference evidence="7 8" key="1">
    <citation type="submission" date="2018-04" db="EMBL/GenBank/DDBJ databases">
        <title>Genomic Encyclopedia of Type Strains, Phase IV (KMG-IV): sequencing the most valuable type-strain genomes for metagenomic binning, comparative biology and taxonomic classification.</title>
        <authorList>
            <person name="Goeker M."/>
        </authorList>
    </citation>
    <scope>NUCLEOTIDE SEQUENCE [LARGE SCALE GENOMIC DNA]</scope>
    <source>
        <strain evidence="7 8">DSM 28520</strain>
    </source>
</reference>
<dbReference type="SUPFAM" id="SSF55469">
    <property type="entry name" value="FMN-dependent nitroreductase-like"/>
    <property type="match status" value="1"/>
</dbReference>
<name>A0A2U1F940_9PORP</name>
<evidence type="ECO:0000256" key="3">
    <source>
        <dbReference type="ARBA" id="ARBA00022630"/>
    </source>
</evidence>